<gene>
    <name evidence="3" type="ORF">F9B16_00305</name>
</gene>
<dbReference type="AlphaFoldDB" id="A0A6L3W632"/>
<keyword evidence="2" id="KW-0472">Membrane</keyword>
<evidence type="ECO:0000256" key="1">
    <source>
        <dbReference type="SAM" id="MobiDB-lite"/>
    </source>
</evidence>
<proteinExistence type="predicted"/>
<dbReference type="Proteomes" id="UP000483004">
    <property type="component" value="Unassembled WGS sequence"/>
</dbReference>
<feature type="compositionally biased region" description="Pro residues" evidence="1">
    <location>
        <begin position="179"/>
        <end position="188"/>
    </location>
</feature>
<feature type="compositionally biased region" description="Polar residues" evidence="1">
    <location>
        <begin position="158"/>
        <end position="175"/>
    </location>
</feature>
<dbReference type="RefSeq" id="WP_151537742.1">
    <property type="nucleotide sequence ID" value="NZ_WBMR01000001.1"/>
</dbReference>
<accession>A0A6L3W632</accession>
<comment type="caution">
    <text evidence="3">The sequence shown here is derived from an EMBL/GenBank/DDBJ whole genome shotgun (WGS) entry which is preliminary data.</text>
</comment>
<dbReference type="EMBL" id="WBMR01000001">
    <property type="protein sequence ID" value="KAB2390318.1"/>
    <property type="molecule type" value="Genomic_DNA"/>
</dbReference>
<feature type="transmembrane region" description="Helical" evidence="2">
    <location>
        <begin position="21"/>
        <end position="40"/>
    </location>
</feature>
<evidence type="ECO:0000256" key="2">
    <source>
        <dbReference type="SAM" id="Phobius"/>
    </source>
</evidence>
<protein>
    <submittedName>
        <fullName evidence="3">Uncharacterized protein</fullName>
    </submittedName>
</protein>
<keyword evidence="2" id="KW-0812">Transmembrane</keyword>
<keyword evidence="2" id="KW-1133">Transmembrane helix</keyword>
<organism evidence="3 4">
    <name type="scientific">Actinomadura montaniterrae</name>
    <dbReference type="NCBI Taxonomy" id="1803903"/>
    <lineage>
        <taxon>Bacteria</taxon>
        <taxon>Bacillati</taxon>
        <taxon>Actinomycetota</taxon>
        <taxon>Actinomycetes</taxon>
        <taxon>Streptosporangiales</taxon>
        <taxon>Thermomonosporaceae</taxon>
        <taxon>Actinomadura</taxon>
    </lineage>
</organism>
<reference evidence="3 4" key="1">
    <citation type="submission" date="2019-09" db="EMBL/GenBank/DDBJ databases">
        <title>Actinomadura physcomitrii sp. nov., a novel actinomycete isolated from moss [Physcomitrium sphaericum (Ludw) Fuernr].</title>
        <authorList>
            <person name="Liu C."/>
            <person name="Zhuang X."/>
        </authorList>
    </citation>
    <scope>NUCLEOTIDE SEQUENCE [LARGE SCALE GENOMIC DNA]</scope>
    <source>
        <strain evidence="3 4">CYP1-1B</strain>
    </source>
</reference>
<name>A0A6L3W632_9ACTN</name>
<evidence type="ECO:0000313" key="4">
    <source>
        <dbReference type="Proteomes" id="UP000483004"/>
    </source>
</evidence>
<keyword evidence="4" id="KW-1185">Reference proteome</keyword>
<feature type="region of interest" description="Disordered" evidence="1">
    <location>
        <begin position="158"/>
        <end position="188"/>
    </location>
</feature>
<evidence type="ECO:0000313" key="3">
    <source>
        <dbReference type="EMBL" id="KAB2390318.1"/>
    </source>
</evidence>
<sequence length="188" mass="20259">MQTQDPDEVEDDGHGPWRRRLEVLGAIAGVIGAIAAVIALKPVVLPDHGAADDRPSRPATFAFTDPEPETVVKTKCSFEARGQGTPPPGKSIAVATQELNERYYFESAVHIEQGRWTVPIQVGTSDTRKGTRFQLSAVLMDAAWERYLGGVTDEQGATYWSSEGTPGSVTLNTRWTTPPTTPPSPGVS</sequence>